<evidence type="ECO:0000313" key="2">
    <source>
        <dbReference type="Proteomes" id="UP001597058"/>
    </source>
</evidence>
<protein>
    <submittedName>
        <fullName evidence="1">Uncharacterized protein</fullName>
    </submittedName>
</protein>
<name>A0ABW3XJG9_9ACTN</name>
<dbReference type="EMBL" id="JBHTMM010000041">
    <property type="protein sequence ID" value="MFD1309767.1"/>
    <property type="molecule type" value="Genomic_DNA"/>
</dbReference>
<evidence type="ECO:0000313" key="1">
    <source>
        <dbReference type="EMBL" id="MFD1309767.1"/>
    </source>
</evidence>
<accession>A0ABW3XJG9</accession>
<comment type="caution">
    <text evidence="1">The sequence shown here is derived from an EMBL/GenBank/DDBJ whole genome shotgun (WGS) entry which is preliminary data.</text>
</comment>
<proteinExistence type="predicted"/>
<organism evidence="1 2">
    <name type="scientific">Streptomyces kaempferi</name>
    <dbReference type="NCBI Taxonomy" id="333725"/>
    <lineage>
        <taxon>Bacteria</taxon>
        <taxon>Bacillati</taxon>
        <taxon>Actinomycetota</taxon>
        <taxon>Actinomycetes</taxon>
        <taxon>Kitasatosporales</taxon>
        <taxon>Streptomycetaceae</taxon>
        <taxon>Streptomyces</taxon>
    </lineage>
</organism>
<dbReference type="Proteomes" id="UP001597058">
    <property type="component" value="Unassembled WGS sequence"/>
</dbReference>
<keyword evidence="2" id="KW-1185">Reference proteome</keyword>
<sequence>MKTPDLTPTTRTGQLRCGARTLAADPACDRAAVWHIAWRLAPEGDFSLACDPHMTGLASDCHFVDRHPAEVNCDMPGTGWLTSNPSRCVIAPAIGAEAQQQARQA</sequence>
<dbReference type="RefSeq" id="WP_381329168.1">
    <property type="nucleotide sequence ID" value="NZ_JBHTMM010000041.1"/>
</dbReference>
<reference evidence="2" key="1">
    <citation type="journal article" date="2019" name="Int. J. Syst. Evol. Microbiol.">
        <title>The Global Catalogue of Microorganisms (GCM) 10K type strain sequencing project: providing services to taxonomists for standard genome sequencing and annotation.</title>
        <authorList>
            <consortium name="The Broad Institute Genomics Platform"/>
            <consortium name="The Broad Institute Genome Sequencing Center for Infectious Disease"/>
            <person name="Wu L."/>
            <person name="Ma J."/>
        </authorList>
    </citation>
    <scope>NUCLEOTIDE SEQUENCE [LARGE SCALE GENOMIC DNA]</scope>
    <source>
        <strain evidence="2">CGMCC 4.7020</strain>
    </source>
</reference>
<gene>
    <name evidence="1" type="ORF">ACFQ5X_28395</name>
</gene>